<sequence length="133" mass="15588">MHHEQLTENLTVRQRDDEGYRKWYLNSYFDLIVWYSSKGGALIGFQICYSRNFQEKAFTWTPQYRSNRLVSDTYFEKGVSHMSSGILEGEGGLIPENVIQKFVFESNNLEVEEKKLVVDKMTDYNAALLLRKS</sequence>
<protein>
    <submittedName>
        <fullName evidence="1">Uncharacterized protein</fullName>
    </submittedName>
</protein>
<dbReference type="RefSeq" id="WP_230752740.1">
    <property type="nucleotide sequence ID" value="NZ_JAINWA010000001.1"/>
</dbReference>
<dbReference type="Proteomes" id="UP001198163">
    <property type="component" value="Unassembled WGS sequence"/>
</dbReference>
<dbReference type="AlphaFoldDB" id="A0AAE3JHC6"/>
<accession>A0AAE3JHC6</accession>
<dbReference type="EMBL" id="JAINWA010000001">
    <property type="protein sequence ID" value="MCD1653592.1"/>
    <property type="molecule type" value="Genomic_DNA"/>
</dbReference>
<evidence type="ECO:0000313" key="1">
    <source>
        <dbReference type="EMBL" id="MCD1653592.1"/>
    </source>
</evidence>
<evidence type="ECO:0000313" key="2">
    <source>
        <dbReference type="Proteomes" id="UP001198163"/>
    </source>
</evidence>
<keyword evidence="2" id="KW-1185">Reference proteome</keyword>
<gene>
    <name evidence="1" type="ORF">K7J14_02620</name>
</gene>
<name>A0AAE3JHC6_9SPIR</name>
<reference evidence="1" key="1">
    <citation type="submission" date="2021-08" db="EMBL/GenBank/DDBJ databases">
        <title>Comparative analyses of Brucepasteria parasyntrophica and Teretinema zuelzerae.</title>
        <authorList>
            <person name="Song Y."/>
            <person name="Brune A."/>
        </authorList>
    </citation>
    <scope>NUCLEOTIDE SEQUENCE</scope>
    <source>
        <strain evidence="1">DSM 1903</strain>
    </source>
</reference>
<proteinExistence type="predicted"/>
<comment type="caution">
    <text evidence="1">The sequence shown here is derived from an EMBL/GenBank/DDBJ whole genome shotgun (WGS) entry which is preliminary data.</text>
</comment>
<organism evidence="1 2">
    <name type="scientific">Teretinema zuelzerae</name>
    <dbReference type="NCBI Taxonomy" id="156"/>
    <lineage>
        <taxon>Bacteria</taxon>
        <taxon>Pseudomonadati</taxon>
        <taxon>Spirochaetota</taxon>
        <taxon>Spirochaetia</taxon>
        <taxon>Spirochaetales</taxon>
        <taxon>Treponemataceae</taxon>
        <taxon>Teretinema</taxon>
    </lineage>
</organism>